<comment type="similarity">
    <text evidence="1 7">Belongs to the peptidase S8 family.</text>
</comment>
<dbReference type="FunFam" id="3.40.50.200:FF:000006">
    <property type="entry name" value="Subtilisin-like protease SBT1.5"/>
    <property type="match status" value="1"/>
</dbReference>
<dbReference type="Pfam" id="PF05922">
    <property type="entry name" value="Inhibitor_I9"/>
    <property type="match status" value="1"/>
</dbReference>
<dbReference type="CDD" id="cd02120">
    <property type="entry name" value="PA_subtilisin_like"/>
    <property type="match status" value="1"/>
</dbReference>
<dbReference type="InterPro" id="IPR023828">
    <property type="entry name" value="Peptidase_S8_Ser-AS"/>
</dbReference>
<dbReference type="Gene3D" id="2.60.40.2310">
    <property type="match status" value="1"/>
</dbReference>
<dbReference type="FunFam" id="3.30.70.80:FF:000002">
    <property type="entry name" value="Subtilisin-like protease SBT5.3"/>
    <property type="match status" value="1"/>
</dbReference>
<dbReference type="InterPro" id="IPR000209">
    <property type="entry name" value="Peptidase_S8/S53_dom"/>
</dbReference>
<dbReference type="GO" id="GO:0006508">
    <property type="term" value="P:proteolysis"/>
    <property type="evidence" value="ECO:0007669"/>
    <property type="project" value="UniProtKB-KW"/>
</dbReference>
<reference evidence="12" key="1">
    <citation type="submission" date="2021-05" db="UniProtKB">
        <authorList>
            <consortium name="EnsemblPlants"/>
        </authorList>
    </citation>
    <scope>IDENTIFICATION</scope>
    <source>
        <strain evidence="12">subsp. malaccensis</strain>
    </source>
</reference>
<feature type="domain" description="Peptidase S8/S53" evidence="9">
    <location>
        <begin position="141"/>
        <end position="569"/>
    </location>
</feature>
<feature type="active site" description="Charge relay system" evidence="6 7">
    <location>
        <position position="530"/>
    </location>
</feature>
<evidence type="ECO:0000256" key="2">
    <source>
        <dbReference type="ARBA" id="ARBA00022670"/>
    </source>
</evidence>
<evidence type="ECO:0000313" key="12">
    <source>
        <dbReference type="EnsemblPlants" id="Ma03_p11260.1"/>
    </source>
</evidence>
<evidence type="ECO:0000256" key="1">
    <source>
        <dbReference type="ARBA" id="ARBA00011073"/>
    </source>
</evidence>
<dbReference type="InterPro" id="IPR034197">
    <property type="entry name" value="Peptidases_S8_3"/>
</dbReference>
<feature type="chain" id="PRO_5032367321" evidence="8">
    <location>
        <begin position="27"/>
        <end position="744"/>
    </location>
</feature>
<dbReference type="GO" id="GO:0004252">
    <property type="term" value="F:serine-type endopeptidase activity"/>
    <property type="evidence" value="ECO:0000318"/>
    <property type="project" value="GO_Central"/>
</dbReference>
<dbReference type="InterPro" id="IPR037045">
    <property type="entry name" value="S8pro/Inhibitor_I9_sf"/>
</dbReference>
<dbReference type="InterPro" id="IPR041469">
    <property type="entry name" value="Subtilisin-like_FN3"/>
</dbReference>
<evidence type="ECO:0000256" key="5">
    <source>
        <dbReference type="ARBA" id="ARBA00022825"/>
    </source>
</evidence>
<dbReference type="FunFam" id="2.60.40.2310:FF:000001">
    <property type="entry name" value="Subtilisin-like protease SBT1.5"/>
    <property type="match status" value="1"/>
</dbReference>
<name>A0A804IAV2_MUSAM</name>
<feature type="signal peptide" evidence="8">
    <location>
        <begin position="1"/>
        <end position="26"/>
    </location>
</feature>
<dbReference type="OMA" id="PHWKGIC"/>
<dbReference type="PANTHER" id="PTHR10795">
    <property type="entry name" value="PROPROTEIN CONVERTASE SUBTILISIN/KEXIN"/>
    <property type="match status" value="1"/>
</dbReference>
<evidence type="ECO:0000259" key="11">
    <source>
        <dbReference type="Pfam" id="PF17766"/>
    </source>
</evidence>
<evidence type="ECO:0000313" key="13">
    <source>
        <dbReference type="Proteomes" id="UP000012960"/>
    </source>
</evidence>
<dbReference type="PROSITE" id="PS00138">
    <property type="entry name" value="SUBTILASE_SER"/>
    <property type="match status" value="1"/>
</dbReference>
<dbReference type="InterPro" id="IPR010259">
    <property type="entry name" value="S8pro/Inhibitor_I9"/>
</dbReference>
<dbReference type="AlphaFoldDB" id="A0A804IAV2"/>
<feature type="active site" description="Charge relay system" evidence="6 7">
    <location>
        <position position="150"/>
    </location>
</feature>
<accession>A0A804IAV2</accession>
<evidence type="ECO:0000259" key="10">
    <source>
        <dbReference type="Pfam" id="PF05922"/>
    </source>
</evidence>
<dbReference type="PROSITE" id="PS51892">
    <property type="entry name" value="SUBTILASE"/>
    <property type="match status" value="1"/>
</dbReference>
<feature type="domain" description="Subtilisin-like protease fibronectin type-III" evidence="11">
    <location>
        <begin position="636"/>
        <end position="732"/>
    </location>
</feature>
<dbReference type="OrthoDB" id="206201at2759"/>
<dbReference type="Gene3D" id="3.50.30.30">
    <property type="match status" value="1"/>
</dbReference>
<evidence type="ECO:0000256" key="6">
    <source>
        <dbReference type="PIRSR" id="PIRSR615500-1"/>
    </source>
</evidence>
<dbReference type="InterPro" id="IPR036852">
    <property type="entry name" value="Peptidase_S8/S53_dom_sf"/>
</dbReference>
<dbReference type="PRINTS" id="PR00723">
    <property type="entry name" value="SUBTILISIN"/>
</dbReference>
<dbReference type="Gene3D" id="3.40.50.200">
    <property type="entry name" value="Peptidase S8/S53 domain"/>
    <property type="match status" value="1"/>
</dbReference>
<evidence type="ECO:0000259" key="9">
    <source>
        <dbReference type="Pfam" id="PF00082"/>
    </source>
</evidence>
<dbReference type="CDD" id="cd04852">
    <property type="entry name" value="Peptidases_S8_3"/>
    <property type="match status" value="1"/>
</dbReference>
<dbReference type="Proteomes" id="UP000012960">
    <property type="component" value="Unplaced"/>
</dbReference>
<dbReference type="GO" id="GO:0005576">
    <property type="term" value="C:extracellular region"/>
    <property type="evidence" value="ECO:0000318"/>
    <property type="project" value="GO_Central"/>
</dbReference>
<keyword evidence="5 7" id="KW-0720">Serine protease</keyword>
<evidence type="ECO:0000256" key="3">
    <source>
        <dbReference type="ARBA" id="ARBA00022729"/>
    </source>
</evidence>
<feature type="domain" description="Inhibitor I9" evidence="10">
    <location>
        <begin position="36"/>
        <end position="113"/>
    </location>
</feature>
<dbReference type="InterPro" id="IPR045051">
    <property type="entry name" value="SBT"/>
</dbReference>
<feature type="active site" description="Charge relay system" evidence="6 7">
    <location>
        <position position="219"/>
    </location>
</feature>
<evidence type="ECO:0000256" key="4">
    <source>
        <dbReference type="ARBA" id="ARBA00022801"/>
    </source>
</evidence>
<protein>
    <submittedName>
        <fullName evidence="12">Uncharacterized protein</fullName>
    </submittedName>
</protein>
<evidence type="ECO:0000256" key="7">
    <source>
        <dbReference type="PROSITE-ProRule" id="PRU01240"/>
    </source>
</evidence>
<dbReference type="Gene3D" id="3.30.70.80">
    <property type="entry name" value="Peptidase S8 propeptide/proteinase inhibitor I9"/>
    <property type="match status" value="1"/>
</dbReference>
<keyword evidence="4 7" id="KW-0378">Hydrolase</keyword>
<keyword evidence="3 8" id="KW-0732">Signal</keyword>
<organism evidence="12 13">
    <name type="scientific">Musa acuminata subsp. malaccensis</name>
    <name type="common">Wild banana</name>
    <name type="synonym">Musa malaccensis</name>
    <dbReference type="NCBI Taxonomy" id="214687"/>
    <lineage>
        <taxon>Eukaryota</taxon>
        <taxon>Viridiplantae</taxon>
        <taxon>Streptophyta</taxon>
        <taxon>Embryophyta</taxon>
        <taxon>Tracheophyta</taxon>
        <taxon>Spermatophyta</taxon>
        <taxon>Magnoliopsida</taxon>
        <taxon>Liliopsida</taxon>
        <taxon>Zingiberales</taxon>
        <taxon>Musaceae</taxon>
        <taxon>Musa</taxon>
    </lineage>
</organism>
<dbReference type="EnsemblPlants" id="Ma03_t11260.1">
    <property type="protein sequence ID" value="Ma03_p11260.1"/>
    <property type="gene ID" value="Ma03_g11260"/>
</dbReference>
<evidence type="ECO:0000256" key="8">
    <source>
        <dbReference type="SAM" id="SignalP"/>
    </source>
</evidence>
<proteinExistence type="inferred from homology"/>
<dbReference type="Gramene" id="Ma03_t11260.1">
    <property type="protein sequence ID" value="Ma03_p11260.1"/>
    <property type="gene ID" value="Ma03_g11260"/>
</dbReference>
<dbReference type="Pfam" id="PF17766">
    <property type="entry name" value="fn3_6"/>
    <property type="match status" value="1"/>
</dbReference>
<dbReference type="InterPro" id="IPR015500">
    <property type="entry name" value="Peptidase_S8_subtilisin-rel"/>
</dbReference>
<dbReference type="SUPFAM" id="SSF52743">
    <property type="entry name" value="Subtilisin-like"/>
    <property type="match status" value="1"/>
</dbReference>
<dbReference type="InParanoid" id="A0A804IAV2"/>
<dbReference type="Pfam" id="PF00082">
    <property type="entry name" value="Peptidase_S8"/>
    <property type="match status" value="1"/>
</dbReference>
<keyword evidence="2 7" id="KW-0645">Protease</keyword>
<sequence>MGYQHLLFSMLLLLILSSFIQMAALGHTPSSTKLLYIVYMGERQHEDPDLVIASHHHMLSSVLGSKEEAVSSIVYSYKHGFSGFAAMLTESQADKIAEMPEVISVNPSRSVPLLTTRSWDYLDLGFEQPQPTGLLARGNFGDGIIIGVVDTGIWPESRSFDDHGYGPVPSRWKGTCEVGQNFTVNHCNRKIIGARWYAGGVDPSLIEGDYQSPRDSEGHGTHTASTAAGSLVSDASFHGLGAGTARGGAPRARLAIYKVCWAEAGCRDAAVLKAIDDAIHDGVDILSLSLGRLLHPIFPSIHAVAKGITVIFSGGNDGPVTQTIANDLPWAITVAASTIDRSFPTLLTLGDNRTVVGQSILYESTDGGFEELADGGSCSRDDLNSSDVVGKIVLCYQLAIASSSPPKRHFPRAAYNVQEAGGKGIIFAQYSANILDFIDVICNGTVCVFVDYEIGKQITDYVTNTRSPLVKVSLTQDMVGSGVMSPRVAAFSSRGPSILFPDLVKPDITAPGVLILAAVKDSYKFESGTSMSCPHVSGVAALLKAAHPQWSPAAIKSALVTTAHTANAYGFPIEAEGVPRKHADPFDFGGGHIDPNKAVDPGLIYDVDPEDYLKFFNCTYGPSTTCDLVDSRLYHLNLPSISIPDLKKTPLTVRRTVTNVGDTDSIYRAMGESPPGVNMVVEPSLLQFNASTTTHTFAVTFTPLQMVQGDFNFGSLTWIDDGKHAVRIPIAVRVIIHDSFSDTS</sequence>
<keyword evidence="13" id="KW-1185">Reference proteome</keyword>
<dbReference type="GeneID" id="103977921"/>